<keyword evidence="1" id="KW-0732">Signal</keyword>
<dbReference type="SUPFAM" id="SSF57302">
    <property type="entry name" value="Snake toxin-like"/>
    <property type="match status" value="1"/>
</dbReference>
<dbReference type="InterPro" id="IPR045860">
    <property type="entry name" value="Snake_toxin-like_sf"/>
</dbReference>
<feature type="signal peptide" evidence="1">
    <location>
        <begin position="1"/>
        <end position="20"/>
    </location>
</feature>
<feature type="chain" id="PRO_5018010256" evidence="1">
    <location>
        <begin position="21"/>
        <end position="122"/>
    </location>
</feature>
<gene>
    <name evidence="2" type="ORF">BpHYR1_022164</name>
</gene>
<organism evidence="2 3">
    <name type="scientific">Brachionus plicatilis</name>
    <name type="common">Marine rotifer</name>
    <name type="synonym">Brachionus muelleri</name>
    <dbReference type="NCBI Taxonomy" id="10195"/>
    <lineage>
        <taxon>Eukaryota</taxon>
        <taxon>Metazoa</taxon>
        <taxon>Spiralia</taxon>
        <taxon>Gnathifera</taxon>
        <taxon>Rotifera</taxon>
        <taxon>Eurotatoria</taxon>
        <taxon>Monogononta</taxon>
        <taxon>Pseudotrocha</taxon>
        <taxon>Ploima</taxon>
        <taxon>Brachionidae</taxon>
        <taxon>Brachionus</taxon>
    </lineage>
</organism>
<dbReference type="EMBL" id="REGN01005807">
    <property type="protein sequence ID" value="RNA11957.1"/>
    <property type="molecule type" value="Genomic_DNA"/>
</dbReference>
<evidence type="ECO:0000313" key="2">
    <source>
        <dbReference type="EMBL" id="RNA11957.1"/>
    </source>
</evidence>
<proteinExistence type="predicted"/>
<protein>
    <submittedName>
        <fullName evidence="2">Uncharacterized protein</fullName>
    </submittedName>
</protein>
<dbReference type="AlphaFoldDB" id="A0A3M7QKJ5"/>
<evidence type="ECO:0000256" key="1">
    <source>
        <dbReference type="SAM" id="SignalP"/>
    </source>
</evidence>
<dbReference type="Proteomes" id="UP000276133">
    <property type="component" value="Unassembled WGS sequence"/>
</dbReference>
<dbReference type="Gene3D" id="2.10.60.10">
    <property type="entry name" value="CD59"/>
    <property type="match status" value="1"/>
</dbReference>
<sequence length="122" mass="13557">MLNKIILILILSFIIFHAESLKCYQGKSGTGKVLTTCPAGTTSCSKRIENKITYYECSNNCLNYNFANVIQKCCNTDGCNKAIKKNLNLILQIFVFTTDLTSGFLKSTCQIGTEIKQTNNPI</sequence>
<name>A0A3M7QKJ5_BRAPC</name>
<accession>A0A3M7QKJ5</accession>
<reference evidence="2 3" key="1">
    <citation type="journal article" date="2018" name="Sci. Rep.">
        <title>Genomic signatures of local adaptation to the degree of environmental predictability in rotifers.</title>
        <authorList>
            <person name="Franch-Gras L."/>
            <person name="Hahn C."/>
            <person name="Garcia-Roger E.M."/>
            <person name="Carmona M.J."/>
            <person name="Serra M."/>
            <person name="Gomez A."/>
        </authorList>
    </citation>
    <scope>NUCLEOTIDE SEQUENCE [LARGE SCALE GENOMIC DNA]</scope>
    <source>
        <strain evidence="2">HYR1</strain>
    </source>
</reference>
<comment type="caution">
    <text evidence="2">The sequence shown here is derived from an EMBL/GenBank/DDBJ whole genome shotgun (WGS) entry which is preliminary data.</text>
</comment>
<keyword evidence="3" id="KW-1185">Reference proteome</keyword>
<evidence type="ECO:0000313" key="3">
    <source>
        <dbReference type="Proteomes" id="UP000276133"/>
    </source>
</evidence>